<accession>A0A2W4VMK3</accession>
<dbReference type="Pfam" id="PF13231">
    <property type="entry name" value="PMT_2"/>
    <property type="match status" value="1"/>
</dbReference>
<reference evidence="11" key="1">
    <citation type="submission" date="2018-04" db="EMBL/GenBank/DDBJ databases">
        <authorList>
            <person name="Cornet L."/>
        </authorList>
    </citation>
    <scope>NUCLEOTIDE SEQUENCE [LARGE SCALE GENOMIC DNA]</scope>
</reference>
<feature type="transmembrane region" description="Helical" evidence="8">
    <location>
        <begin position="176"/>
        <end position="194"/>
    </location>
</feature>
<feature type="transmembrane region" description="Helical" evidence="8">
    <location>
        <begin position="126"/>
        <end position="144"/>
    </location>
</feature>
<dbReference type="GO" id="GO:0016763">
    <property type="term" value="F:pentosyltransferase activity"/>
    <property type="evidence" value="ECO:0007669"/>
    <property type="project" value="TreeGrafter"/>
</dbReference>
<evidence type="ECO:0000256" key="8">
    <source>
        <dbReference type="SAM" id="Phobius"/>
    </source>
</evidence>
<dbReference type="AlphaFoldDB" id="A0A2W4VMK3"/>
<evidence type="ECO:0000259" key="9">
    <source>
        <dbReference type="Pfam" id="PF13231"/>
    </source>
</evidence>
<evidence type="ECO:0000256" key="5">
    <source>
        <dbReference type="ARBA" id="ARBA00022692"/>
    </source>
</evidence>
<organism evidence="10 11">
    <name type="scientific">Shackletoniella antarctica</name>
    <dbReference type="NCBI Taxonomy" id="268115"/>
    <lineage>
        <taxon>Bacteria</taxon>
        <taxon>Bacillati</taxon>
        <taxon>Cyanobacteriota</taxon>
        <taxon>Cyanophyceae</taxon>
        <taxon>Oculatellales</taxon>
        <taxon>Oculatellaceae</taxon>
        <taxon>Shackletoniella</taxon>
    </lineage>
</organism>
<dbReference type="GO" id="GO:0009103">
    <property type="term" value="P:lipopolysaccharide biosynthetic process"/>
    <property type="evidence" value="ECO:0007669"/>
    <property type="project" value="UniProtKB-ARBA"/>
</dbReference>
<keyword evidence="5 8" id="KW-0812">Transmembrane</keyword>
<evidence type="ECO:0000313" key="11">
    <source>
        <dbReference type="Proteomes" id="UP000249081"/>
    </source>
</evidence>
<proteinExistence type="predicted"/>
<dbReference type="EMBL" id="QBMN01000221">
    <property type="protein sequence ID" value="PZO34073.1"/>
    <property type="molecule type" value="Genomic_DNA"/>
</dbReference>
<evidence type="ECO:0000256" key="1">
    <source>
        <dbReference type="ARBA" id="ARBA00004651"/>
    </source>
</evidence>
<feature type="transmembrane region" description="Helical" evidence="8">
    <location>
        <begin position="150"/>
        <end position="169"/>
    </location>
</feature>
<keyword evidence="3" id="KW-0328">Glycosyltransferase</keyword>
<dbReference type="GO" id="GO:0005886">
    <property type="term" value="C:plasma membrane"/>
    <property type="evidence" value="ECO:0007669"/>
    <property type="project" value="UniProtKB-SubCell"/>
</dbReference>
<evidence type="ECO:0000256" key="6">
    <source>
        <dbReference type="ARBA" id="ARBA00022989"/>
    </source>
</evidence>
<feature type="transmembrane region" description="Helical" evidence="8">
    <location>
        <begin position="244"/>
        <end position="265"/>
    </location>
</feature>
<comment type="caution">
    <text evidence="10">The sequence shown here is derived from an EMBL/GenBank/DDBJ whole genome shotgun (WGS) entry which is preliminary data.</text>
</comment>
<evidence type="ECO:0000313" key="10">
    <source>
        <dbReference type="EMBL" id="PZO34073.1"/>
    </source>
</evidence>
<feature type="transmembrane region" description="Helical" evidence="8">
    <location>
        <begin position="367"/>
        <end position="386"/>
    </location>
</feature>
<keyword evidence="6 8" id="KW-1133">Transmembrane helix</keyword>
<feature type="transmembrane region" description="Helical" evidence="8">
    <location>
        <begin position="398"/>
        <end position="416"/>
    </location>
</feature>
<dbReference type="PANTHER" id="PTHR33908:SF11">
    <property type="entry name" value="MEMBRANE PROTEIN"/>
    <property type="match status" value="1"/>
</dbReference>
<feature type="transmembrane region" description="Helical" evidence="8">
    <location>
        <begin position="338"/>
        <end position="355"/>
    </location>
</feature>
<dbReference type="InterPro" id="IPR038731">
    <property type="entry name" value="RgtA/B/C-like"/>
</dbReference>
<keyword evidence="4" id="KW-0808">Transferase</keyword>
<evidence type="ECO:0000256" key="4">
    <source>
        <dbReference type="ARBA" id="ARBA00022679"/>
    </source>
</evidence>
<feature type="transmembrane region" description="Helical" evidence="8">
    <location>
        <begin position="214"/>
        <end position="232"/>
    </location>
</feature>
<sequence length="523" mass="58095">MAAQPYLVSPSNLKVSGLKVLLATLILLGIFFRFANLDKKIYWHDEAYTSLHLSGYSVREMKQGLFNGRLLTVDDIQRYQRLSPDRGVSDTVALLATYDAQHPPLYYALARLWAGLFGDSVSSIRGVSALLSLLALPFAYWLGWELFQSSVTASILTGLIAISPFHILYAQEAREYGLWMAMTLFTCAALLRALRKPSYVNWAIYALSLTLGLYTYLFTVLVGLAHGIYVVVMERFRMTRVVMAYLLATGASGLLFAPWLMSLVVNSSRVIRSTAWLAEPRSLPGLVRSWIADATRIFADFNLGSSDPLILSLPILLVLAAVIGYALIFLCRKTPPQVWLFVLLLGGVTALFLIIPDVVFGGHRSSISRYLIPTWLSIQIAVAYWLGFGAGDASYKLLQKIAIAFILSASLLSNIVSMQSDTWWIKYSSQHHLETAQIINQAEQPLLISSDFYNNKGELLSLSHSLEQHVTLLLVREPQSPQVPDGFSDVFLFNPSPDMQDSLKADGYSVESIDGNGMLWKAT</sequence>
<dbReference type="Proteomes" id="UP000249081">
    <property type="component" value="Unassembled WGS sequence"/>
</dbReference>
<dbReference type="InterPro" id="IPR050297">
    <property type="entry name" value="LipidA_mod_glycosyltrf_83"/>
</dbReference>
<gene>
    <name evidence="10" type="ORF">DCF17_20940</name>
</gene>
<protein>
    <recommendedName>
        <fullName evidence="9">Glycosyltransferase RgtA/B/C/D-like domain-containing protein</fullName>
    </recommendedName>
</protein>
<feature type="transmembrane region" description="Helical" evidence="8">
    <location>
        <begin position="15"/>
        <end position="35"/>
    </location>
</feature>
<keyword evidence="2" id="KW-1003">Cell membrane</keyword>
<evidence type="ECO:0000256" key="2">
    <source>
        <dbReference type="ARBA" id="ARBA00022475"/>
    </source>
</evidence>
<evidence type="ECO:0000256" key="7">
    <source>
        <dbReference type="ARBA" id="ARBA00023136"/>
    </source>
</evidence>
<feature type="transmembrane region" description="Helical" evidence="8">
    <location>
        <begin position="309"/>
        <end position="331"/>
    </location>
</feature>
<name>A0A2W4VMK3_9CYAN</name>
<comment type="subcellular location">
    <subcellularLocation>
        <location evidence="1">Cell membrane</location>
        <topology evidence="1">Multi-pass membrane protein</topology>
    </subcellularLocation>
</comment>
<reference evidence="10 11" key="2">
    <citation type="submission" date="2018-06" db="EMBL/GenBank/DDBJ databases">
        <title>Metagenomic assembly of (sub)arctic Cyanobacteria and their associated microbiome from non-axenic cultures.</title>
        <authorList>
            <person name="Baurain D."/>
        </authorList>
    </citation>
    <scope>NUCLEOTIDE SEQUENCE [LARGE SCALE GENOMIC DNA]</scope>
    <source>
        <strain evidence="10">ULC041bin1</strain>
    </source>
</reference>
<feature type="domain" description="Glycosyltransferase RgtA/B/C/D-like" evidence="9">
    <location>
        <begin position="101"/>
        <end position="261"/>
    </location>
</feature>
<keyword evidence="7 8" id="KW-0472">Membrane</keyword>
<dbReference type="PANTHER" id="PTHR33908">
    <property type="entry name" value="MANNOSYLTRANSFERASE YKCB-RELATED"/>
    <property type="match status" value="1"/>
</dbReference>
<evidence type="ECO:0000256" key="3">
    <source>
        <dbReference type="ARBA" id="ARBA00022676"/>
    </source>
</evidence>